<dbReference type="PROSITE" id="PS50222">
    <property type="entry name" value="EF_HAND_2"/>
    <property type="match status" value="2"/>
</dbReference>
<evidence type="ECO:0000256" key="4">
    <source>
        <dbReference type="ARBA" id="ARBA00022792"/>
    </source>
</evidence>
<dbReference type="Proteomes" id="UP000007266">
    <property type="component" value="Linkage group 7"/>
</dbReference>
<keyword evidence="9" id="KW-0812">Transmembrane</keyword>
<dbReference type="AlphaFoldDB" id="D6WQH5"/>
<dbReference type="OMA" id="HYRANCK"/>
<evidence type="ECO:0000256" key="3">
    <source>
        <dbReference type="ARBA" id="ARBA00022737"/>
    </source>
</evidence>
<evidence type="ECO:0000259" key="10">
    <source>
        <dbReference type="PROSITE" id="PS50222"/>
    </source>
</evidence>
<evidence type="ECO:0000313" key="11">
    <source>
        <dbReference type="EMBL" id="EFA06974.2"/>
    </source>
</evidence>
<evidence type="ECO:0000256" key="8">
    <source>
        <dbReference type="ARBA" id="ARBA00023136"/>
    </source>
</evidence>
<dbReference type="InterPro" id="IPR039800">
    <property type="entry name" value="MICU1/2/3"/>
</dbReference>
<dbReference type="GO" id="GO:0051560">
    <property type="term" value="P:mitochondrial calcium ion homeostasis"/>
    <property type="evidence" value="ECO:0000318"/>
    <property type="project" value="GO_Central"/>
</dbReference>
<dbReference type="eggNOG" id="KOG2643">
    <property type="taxonomic scope" value="Eukaryota"/>
</dbReference>
<dbReference type="SMART" id="SM00054">
    <property type="entry name" value="EFh"/>
    <property type="match status" value="2"/>
</dbReference>
<keyword evidence="3" id="KW-0677">Repeat</keyword>
<name>D6WQH5_TRICA</name>
<reference evidence="11 12" key="2">
    <citation type="journal article" date="2010" name="Nucleic Acids Res.">
        <title>BeetleBase in 2010: revisions to provide comprehensive genomic information for Tribolium castaneum.</title>
        <authorList>
            <person name="Kim H.S."/>
            <person name="Murphy T."/>
            <person name="Xia J."/>
            <person name="Caragea D."/>
            <person name="Park Y."/>
            <person name="Beeman R.W."/>
            <person name="Lorenzen M.D."/>
            <person name="Butcher S."/>
            <person name="Manak J.R."/>
            <person name="Brown S.J."/>
        </authorList>
    </citation>
    <scope>NUCLEOTIDE SEQUENCE [LARGE SCALE GENOMIC DNA]</scope>
    <source>
        <strain evidence="11 12">Georgia GA2</strain>
    </source>
</reference>
<dbReference type="Gene3D" id="1.10.238.10">
    <property type="entry name" value="EF-hand"/>
    <property type="match status" value="2"/>
</dbReference>
<evidence type="ECO:0000256" key="5">
    <source>
        <dbReference type="ARBA" id="ARBA00022837"/>
    </source>
</evidence>
<dbReference type="GO" id="GO:1990246">
    <property type="term" value="C:uniplex complex"/>
    <property type="evidence" value="ECO:0000318"/>
    <property type="project" value="GO_Central"/>
</dbReference>
<proteinExistence type="predicted"/>
<dbReference type="InterPro" id="IPR018247">
    <property type="entry name" value="EF_Hand_1_Ca_BS"/>
</dbReference>
<dbReference type="InterPro" id="IPR002048">
    <property type="entry name" value="EF_hand_dom"/>
</dbReference>
<evidence type="ECO:0000256" key="9">
    <source>
        <dbReference type="SAM" id="Phobius"/>
    </source>
</evidence>
<evidence type="ECO:0000256" key="1">
    <source>
        <dbReference type="ARBA" id="ARBA00004273"/>
    </source>
</evidence>
<feature type="transmembrane region" description="Helical" evidence="9">
    <location>
        <begin position="32"/>
        <end position="49"/>
    </location>
</feature>
<keyword evidence="7" id="KW-0496">Mitochondrion</keyword>
<evidence type="ECO:0000313" key="12">
    <source>
        <dbReference type="Proteomes" id="UP000007266"/>
    </source>
</evidence>
<dbReference type="STRING" id="7070.D6WQH5"/>
<evidence type="ECO:0000256" key="7">
    <source>
        <dbReference type="ARBA" id="ARBA00023128"/>
    </source>
</evidence>
<evidence type="ECO:0000256" key="2">
    <source>
        <dbReference type="ARBA" id="ARBA00004569"/>
    </source>
</evidence>
<sequence>MSSWQNLVHKLRKNWKQFQPNLKSVRNVKTRASLTFCAIGGATYWYFFYSKEPKKSITRNYSQQTFLKFATVEYKGQIYMTPSDFLSSVIELNPKMRRNRRAKLTERQIQYIRARIPPQTKQFFSKLQNNGIISYTEYLFLLSLLIKPAADIEIAFKMLDTDYNGVIDKEEFLVMETIFSRSWRQKLATRYETGLENKLDTTLAIYFFGSDGTKVLSYQSFKLFVTNLQEEILQLEFSQFAHGTFINDIDFAKLLVRYTYFDNYDNYIERLLATAEREPSRDQLITFEEFHSFMGFLHRLEDFYFATRYYAEEDSQITRKGFHDILKLLGRHDLTWHMIETVFNIFDVDGTGYVNYRDLFMVLNDRLNRGLTRHVEKSEWQEFKSCLRRAINPNPGLAPHTRRKQMNK</sequence>
<dbReference type="InterPro" id="IPR011992">
    <property type="entry name" value="EF-hand-dom_pair"/>
</dbReference>
<dbReference type="InParanoid" id="D6WQH5"/>
<keyword evidence="9" id="KW-1133">Transmembrane helix</keyword>
<reference evidence="11 12" key="1">
    <citation type="journal article" date="2008" name="Nature">
        <title>The genome of the model beetle and pest Tribolium castaneum.</title>
        <authorList>
            <consortium name="Tribolium Genome Sequencing Consortium"/>
            <person name="Richards S."/>
            <person name="Gibbs R.A."/>
            <person name="Weinstock G.M."/>
            <person name="Brown S.J."/>
            <person name="Denell R."/>
            <person name="Beeman R.W."/>
            <person name="Gibbs R."/>
            <person name="Beeman R.W."/>
            <person name="Brown S.J."/>
            <person name="Bucher G."/>
            <person name="Friedrich M."/>
            <person name="Grimmelikhuijzen C.J."/>
            <person name="Klingler M."/>
            <person name="Lorenzen M."/>
            <person name="Richards S."/>
            <person name="Roth S."/>
            <person name="Schroder R."/>
            <person name="Tautz D."/>
            <person name="Zdobnov E.M."/>
            <person name="Muzny D."/>
            <person name="Gibbs R.A."/>
            <person name="Weinstock G.M."/>
            <person name="Attaway T."/>
            <person name="Bell S."/>
            <person name="Buhay C.J."/>
            <person name="Chandrabose M.N."/>
            <person name="Chavez D."/>
            <person name="Clerk-Blankenburg K.P."/>
            <person name="Cree A."/>
            <person name="Dao M."/>
            <person name="Davis C."/>
            <person name="Chacko J."/>
            <person name="Dinh H."/>
            <person name="Dugan-Rocha S."/>
            <person name="Fowler G."/>
            <person name="Garner T.T."/>
            <person name="Garnes J."/>
            <person name="Gnirke A."/>
            <person name="Hawes A."/>
            <person name="Hernandez J."/>
            <person name="Hines S."/>
            <person name="Holder M."/>
            <person name="Hume J."/>
            <person name="Jhangiani S.N."/>
            <person name="Joshi V."/>
            <person name="Khan Z.M."/>
            <person name="Jackson L."/>
            <person name="Kovar C."/>
            <person name="Kowis A."/>
            <person name="Lee S."/>
            <person name="Lewis L.R."/>
            <person name="Margolis J."/>
            <person name="Morgan M."/>
            <person name="Nazareth L.V."/>
            <person name="Nguyen N."/>
            <person name="Okwuonu G."/>
            <person name="Parker D."/>
            <person name="Richards S."/>
            <person name="Ruiz S.J."/>
            <person name="Santibanez J."/>
            <person name="Savard J."/>
            <person name="Scherer S.E."/>
            <person name="Schneider B."/>
            <person name="Sodergren E."/>
            <person name="Tautz D."/>
            <person name="Vattahil S."/>
            <person name="Villasana D."/>
            <person name="White C.S."/>
            <person name="Wright R."/>
            <person name="Park Y."/>
            <person name="Beeman R.W."/>
            <person name="Lord J."/>
            <person name="Oppert B."/>
            <person name="Lorenzen M."/>
            <person name="Brown S."/>
            <person name="Wang L."/>
            <person name="Savard J."/>
            <person name="Tautz D."/>
            <person name="Richards S."/>
            <person name="Weinstock G."/>
            <person name="Gibbs R.A."/>
            <person name="Liu Y."/>
            <person name="Worley K."/>
            <person name="Weinstock G."/>
            <person name="Elsik C.G."/>
            <person name="Reese J.T."/>
            <person name="Elhaik E."/>
            <person name="Landan G."/>
            <person name="Graur D."/>
            <person name="Arensburger P."/>
            <person name="Atkinson P."/>
            <person name="Beeman R.W."/>
            <person name="Beidler J."/>
            <person name="Brown S.J."/>
            <person name="Demuth J.P."/>
            <person name="Drury D.W."/>
            <person name="Du Y.Z."/>
            <person name="Fujiwara H."/>
            <person name="Lorenzen M."/>
            <person name="Maselli V."/>
            <person name="Osanai M."/>
            <person name="Park Y."/>
            <person name="Robertson H.M."/>
            <person name="Tu Z."/>
            <person name="Wang J.J."/>
            <person name="Wang S."/>
            <person name="Richards S."/>
            <person name="Song H."/>
            <person name="Zhang L."/>
            <person name="Sodergren E."/>
            <person name="Werner D."/>
            <person name="Stanke M."/>
            <person name="Morgenstern B."/>
            <person name="Solovyev V."/>
            <person name="Kosarev P."/>
            <person name="Brown G."/>
            <person name="Chen H.C."/>
            <person name="Ermolaeva O."/>
            <person name="Hlavina W."/>
            <person name="Kapustin Y."/>
            <person name="Kiryutin B."/>
            <person name="Kitts P."/>
            <person name="Maglott D."/>
            <person name="Pruitt K."/>
            <person name="Sapojnikov V."/>
            <person name="Souvorov A."/>
            <person name="Mackey A.J."/>
            <person name="Waterhouse R.M."/>
            <person name="Wyder S."/>
            <person name="Zdobnov E.M."/>
            <person name="Zdobnov E.M."/>
            <person name="Wyder S."/>
            <person name="Kriventseva E.V."/>
            <person name="Kadowaki T."/>
            <person name="Bork P."/>
            <person name="Aranda M."/>
            <person name="Bao R."/>
            <person name="Beermann A."/>
            <person name="Berns N."/>
            <person name="Bolognesi R."/>
            <person name="Bonneton F."/>
            <person name="Bopp D."/>
            <person name="Brown S.J."/>
            <person name="Bucher G."/>
            <person name="Butts T."/>
            <person name="Chaumot A."/>
            <person name="Denell R.E."/>
            <person name="Ferrier D.E."/>
            <person name="Friedrich M."/>
            <person name="Gordon C.M."/>
            <person name="Jindra M."/>
            <person name="Klingler M."/>
            <person name="Lan Q."/>
            <person name="Lattorff H.M."/>
            <person name="Laudet V."/>
            <person name="von Levetsow C."/>
            <person name="Liu Z."/>
            <person name="Lutz R."/>
            <person name="Lynch J.A."/>
            <person name="da Fonseca R.N."/>
            <person name="Posnien N."/>
            <person name="Reuter R."/>
            <person name="Roth S."/>
            <person name="Savard J."/>
            <person name="Schinko J.B."/>
            <person name="Schmitt C."/>
            <person name="Schoppmeier M."/>
            <person name="Schroder R."/>
            <person name="Shippy T.D."/>
            <person name="Simonnet F."/>
            <person name="Marques-Souza H."/>
            <person name="Tautz D."/>
            <person name="Tomoyasu Y."/>
            <person name="Trauner J."/>
            <person name="Van der Zee M."/>
            <person name="Vervoort M."/>
            <person name="Wittkopp N."/>
            <person name="Wimmer E.A."/>
            <person name="Yang X."/>
            <person name="Jones A.K."/>
            <person name="Sattelle D.B."/>
            <person name="Ebert P.R."/>
            <person name="Nelson D."/>
            <person name="Scott J.G."/>
            <person name="Beeman R.W."/>
            <person name="Muthukrishnan S."/>
            <person name="Kramer K.J."/>
            <person name="Arakane Y."/>
            <person name="Beeman R.W."/>
            <person name="Zhu Q."/>
            <person name="Hogenkamp D."/>
            <person name="Dixit R."/>
            <person name="Oppert B."/>
            <person name="Jiang H."/>
            <person name="Zou Z."/>
            <person name="Marshall J."/>
            <person name="Elpidina E."/>
            <person name="Vinokurov K."/>
            <person name="Oppert C."/>
            <person name="Zou Z."/>
            <person name="Evans J."/>
            <person name="Lu Z."/>
            <person name="Zhao P."/>
            <person name="Sumathipala N."/>
            <person name="Altincicek B."/>
            <person name="Vilcinskas A."/>
            <person name="Williams M."/>
            <person name="Hultmark D."/>
            <person name="Hetru C."/>
            <person name="Jiang H."/>
            <person name="Grimmelikhuijzen C.J."/>
            <person name="Hauser F."/>
            <person name="Cazzamali G."/>
            <person name="Williamson M."/>
            <person name="Park Y."/>
            <person name="Li B."/>
            <person name="Tanaka Y."/>
            <person name="Predel R."/>
            <person name="Neupert S."/>
            <person name="Schachtner J."/>
            <person name="Verleyen P."/>
            <person name="Raible F."/>
            <person name="Bork P."/>
            <person name="Friedrich M."/>
            <person name="Walden K.K."/>
            <person name="Robertson H.M."/>
            <person name="Angeli S."/>
            <person name="Foret S."/>
            <person name="Bucher G."/>
            <person name="Schuetz S."/>
            <person name="Maleszka R."/>
            <person name="Wimmer E.A."/>
            <person name="Beeman R.W."/>
            <person name="Lorenzen M."/>
            <person name="Tomoyasu Y."/>
            <person name="Miller S.C."/>
            <person name="Grossmann D."/>
            <person name="Bucher G."/>
        </authorList>
    </citation>
    <scope>NUCLEOTIDE SEQUENCE [LARGE SCALE GENOMIC DNA]</scope>
    <source>
        <strain evidence="11 12">Georgia GA2</strain>
    </source>
</reference>
<dbReference type="PANTHER" id="PTHR12294">
    <property type="entry name" value="EF HAND DOMAIN FAMILY A1,A2-RELATED"/>
    <property type="match status" value="1"/>
</dbReference>
<dbReference type="GO" id="GO:0005509">
    <property type="term" value="F:calcium ion binding"/>
    <property type="evidence" value="ECO:0000318"/>
    <property type="project" value="GO_Central"/>
</dbReference>
<keyword evidence="6" id="KW-0809">Transit peptide</keyword>
<dbReference type="Pfam" id="PF13833">
    <property type="entry name" value="EF-hand_8"/>
    <property type="match status" value="2"/>
</dbReference>
<keyword evidence="5" id="KW-0106">Calcium</keyword>
<protein>
    <submittedName>
        <fullName evidence="11">Calcium uptake protein 1 homolog, mitochondrial-like Protein</fullName>
    </submittedName>
</protein>
<dbReference type="GO" id="GO:0005758">
    <property type="term" value="C:mitochondrial intermembrane space"/>
    <property type="evidence" value="ECO:0007669"/>
    <property type="project" value="UniProtKB-SubCell"/>
</dbReference>
<evidence type="ECO:0000256" key="6">
    <source>
        <dbReference type="ARBA" id="ARBA00022946"/>
    </source>
</evidence>
<dbReference type="GO" id="GO:0036444">
    <property type="term" value="P:calcium import into the mitochondrion"/>
    <property type="evidence" value="ECO:0000318"/>
    <property type="project" value="GO_Central"/>
</dbReference>
<feature type="domain" description="EF-hand" evidence="10">
    <location>
        <begin position="334"/>
        <end position="369"/>
    </location>
</feature>
<accession>D6WQH5</accession>
<keyword evidence="12" id="KW-1185">Reference proteome</keyword>
<dbReference type="PROSITE" id="PS00018">
    <property type="entry name" value="EF_HAND_1"/>
    <property type="match status" value="1"/>
</dbReference>
<gene>
    <name evidence="11" type="primary">AUGUSTUS-3.0.2_09934</name>
    <name evidence="11" type="ORF">TcasGA2_TC009934</name>
</gene>
<organism evidence="11 12">
    <name type="scientific">Tribolium castaneum</name>
    <name type="common">Red flour beetle</name>
    <dbReference type="NCBI Taxonomy" id="7070"/>
    <lineage>
        <taxon>Eukaryota</taxon>
        <taxon>Metazoa</taxon>
        <taxon>Ecdysozoa</taxon>
        <taxon>Arthropoda</taxon>
        <taxon>Hexapoda</taxon>
        <taxon>Insecta</taxon>
        <taxon>Pterygota</taxon>
        <taxon>Neoptera</taxon>
        <taxon>Endopterygota</taxon>
        <taxon>Coleoptera</taxon>
        <taxon>Polyphaga</taxon>
        <taxon>Cucujiformia</taxon>
        <taxon>Tenebrionidae</taxon>
        <taxon>Tenebrionidae incertae sedis</taxon>
        <taxon>Tribolium</taxon>
    </lineage>
</organism>
<keyword evidence="4" id="KW-0999">Mitochondrion inner membrane</keyword>
<dbReference type="SUPFAM" id="SSF47473">
    <property type="entry name" value="EF-hand"/>
    <property type="match status" value="2"/>
</dbReference>
<dbReference type="PANTHER" id="PTHR12294:SF13">
    <property type="entry name" value="MITOCHONDRIAL CALCIUM UPTAKE 3, ISOFORM D"/>
    <property type="match status" value="1"/>
</dbReference>
<keyword evidence="8 9" id="KW-0472">Membrane</keyword>
<dbReference type="HOGENOM" id="CLU_027103_0_0_1"/>
<comment type="subcellular location">
    <subcellularLocation>
        <location evidence="1">Mitochondrion inner membrane</location>
    </subcellularLocation>
    <subcellularLocation>
        <location evidence="2">Mitochondrion intermembrane space</location>
    </subcellularLocation>
</comment>
<dbReference type="EMBL" id="KQ971354">
    <property type="protein sequence ID" value="EFA06974.2"/>
    <property type="molecule type" value="Genomic_DNA"/>
</dbReference>
<feature type="domain" description="EF-hand" evidence="10">
    <location>
        <begin position="147"/>
        <end position="182"/>
    </location>
</feature>